<evidence type="ECO:0000256" key="1">
    <source>
        <dbReference type="SAM" id="Phobius"/>
    </source>
</evidence>
<feature type="transmembrane region" description="Helical" evidence="1">
    <location>
        <begin position="6"/>
        <end position="23"/>
    </location>
</feature>
<dbReference type="Proteomes" id="UP001203338">
    <property type="component" value="Unassembled WGS sequence"/>
</dbReference>
<keyword evidence="3" id="KW-1185">Reference proteome</keyword>
<accession>A0ABT0PK00</accession>
<evidence type="ECO:0000313" key="3">
    <source>
        <dbReference type="Proteomes" id="UP001203338"/>
    </source>
</evidence>
<dbReference type="RefSeq" id="WP_249701226.1">
    <property type="nucleotide sequence ID" value="NZ_JAMFLX010000028.1"/>
</dbReference>
<dbReference type="EMBL" id="JAMFLX010000028">
    <property type="protein sequence ID" value="MCL6271596.1"/>
    <property type="molecule type" value="Genomic_DNA"/>
</dbReference>
<keyword evidence="1" id="KW-0812">Transmembrane</keyword>
<protein>
    <submittedName>
        <fullName evidence="2">Uncharacterized protein</fullName>
    </submittedName>
</protein>
<reference evidence="2 3" key="1">
    <citation type="submission" date="2022-05" db="EMBL/GenBank/DDBJ databases">
        <authorList>
            <person name="Park J.-S."/>
        </authorList>
    </citation>
    <scope>NUCLEOTIDE SEQUENCE [LARGE SCALE GENOMIC DNA]</scope>
    <source>
        <strain evidence="2 3">2012CJ34-2</strain>
    </source>
</reference>
<organism evidence="2 3">
    <name type="scientific">Parendozoicomonas callyspongiae</name>
    <dbReference type="NCBI Taxonomy" id="2942213"/>
    <lineage>
        <taxon>Bacteria</taxon>
        <taxon>Pseudomonadati</taxon>
        <taxon>Pseudomonadota</taxon>
        <taxon>Gammaproteobacteria</taxon>
        <taxon>Oceanospirillales</taxon>
        <taxon>Endozoicomonadaceae</taxon>
        <taxon>Parendozoicomonas</taxon>
    </lineage>
</organism>
<keyword evidence="1" id="KW-1133">Transmembrane helix</keyword>
<sequence>MQFSLALIAFSFLAVIIMILKSISRERREELEWARESEAEVDNLSHQLLVEKAKLTYLCNEYDYKRNQASPLEKLFIDKSELQKQSKVVSRLKTQLDLLTCHGRSTRYIRK</sequence>
<gene>
    <name evidence="2" type="ORF">M3P05_16895</name>
</gene>
<comment type="caution">
    <text evidence="2">The sequence shown here is derived from an EMBL/GenBank/DDBJ whole genome shotgun (WGS) entry which is preliminary data.</text>
</comment>
<evidence type="ECO:0000313" key="2">
    <source>
        <dbReference type="EMBL" id="MCL6271596.1"/>
    </source>
</evidence>
<proteinExistence type="predicted"/>
<name>A0ABT0PK00_9GAMM</name>
<keyword evidence="1" id="KW-0472">Membrane</keyword>